<accession>A0A1C3RI90</accession>
<dbReference type="Proteomes" id="UP000231658">
    <property type="component" value="Unassembled WGS sequence"/>
</dbReference>
<dbReference type="InterPro" id="IPR016071">
    <property type="entry name" value="Staphylococal_nuclease_OB-fold"/>
</dbReference>
<evidence type="ECO:0000313" key="2">
    <source>
        <dbReference type="EMBL" id="SCA56997.1"/>
    </source>
</evidence>
<name>A0A1C3RI90_9PROT</name>
<dbReference type="AlphaFoldDB" id="A0A1C3RI90"/>
<dbReference type="OrthoDB" id="7618306at2"/>
<dbReference type="Gene3D" id="2.40.50.90">
    <property type="match status" value="1"/>
</dbReference>
<feature type="domain" description="TNase-like" evidence="1">
    <location>
        <begin position="71"/>
        <end position="120"/>
    </location>
</feature>
<dbReference type="SUPFAM" id="SSF50199">
    <property type="entry name" value="Staphylococcal nuclease"/>
    <property type="match status" value="1"/>
</dbReference>
<organism evidence="2 3">
    <name type="scientific">Candidatus Terasakiella magnetica</name>
    <dbReference type="NCBI Taxonomy" id="1867952"/>
    <lineage>
        <taxon>Bacteria</taxon>
        <taxon>Pseudomonadati</taxon>
        <taxon>Pseudomonadota</taxon>
        <taxon>Alphaproteobacteria</taxon>
        <taxon>Rhodospirillales</taxon>
        <taxon>Terasakiellaceae</taxon>
        <taxon>Terasakiella</taxon>
    </lineage>
</organism>
<gene>
    <name evidence="2" type="ORF">MTBPR1_40020</name>
</gene>
<reference evidence="2 3" key="1">
    <citation type="submission" date="2016-07" db="EMBL/GenBank/DDBJ databases">
        <authorList>
            <person name="Lefevre C.T."/>
        </authorList>
    </citation>
    <scope>NUCLEOTIDE SEQUENCE [LARGE SCALE GENOMIC DNA]</scope>
    <source>
        <strain evidence="2">PR1</strain>
    </source>
</reference>
<dbReference type="InterPro" id="IPR035437">
    <property type="entry name" value="SNase_OB-fold_sf"/>
</dbReference>
<sequence>MANKVKRFISIIQHKLFLVVFVGLLMASVKGDCTETFYDEVLSLTPPFEMRLKKTGPIRLAGLLYEADTTALEKLVQKGMRIKVQLVSNKPDRYGRKAAHVYLKDGRWIQGELVRQGHATPFPYPGEHALIRDLYLLETPISQSALKDDIKIDQFGIIEGMVVDVAEIKGKTYLNFGSNWRDDFTIKIDKVSLKKFRAFGFDLPTLKGHRLRIRGWVFFQNGPMIAPQHPNQIEVIKE</sequence>
<keyword evidence="3" id="KW-1185">Reference proteome</keyword>
<protein>
    <recommendedName>
        <fullName evidence="1">TNase-like domain-containing protein</fullName>
    </recommendedName>
</protein>
<dbReference type="EMBL" id="FLYE01000034">
    <property type="protein sequence ID" value="SCA56997.1"/>
    <property type="molecule type" value="Genomic_DNA"/>
</dbReference>
<evidence type="ECO:0000313" key="3">
    <source>
        <dbReference type="Proteomes" id="UP000231658"/>
    </source>
</evidence>
<dbReference type="STRING" id="1867952.MTBPR1_40020"/>
<proteinExistence type="predicted"/>
<evidence type="ECO:0000259" key="1">
    <source>
        <dbReference type="Pfam" id="PF00565"/>
    </source>
</evidence>
<dbReference type="Pfam" id="PF00565">
    <property type="entry name" value="SNase"/>
    <property type="match status" value="1"/>
</dbReference>